<dbReference type="Proteomes" id="UP001497644">
    <property type="component" value="Unassembled WGS sequence"/>
</dbReference>
<evidence type="ECO:0000313" key="3">
    <source>
        <dbReference type="Proteomes" id="UP001497644"/>
    </source>
</evidence>
<keyword evidence="3" id="KW-1185">Reference proteome</keyword>
<proteinExistence type="predicted"/>
<accession>A0AAV2MWN9</accession>
<organism evidence="2 3">
    <name type="scientific">Lasius platythorax</name>
    <dbReference type="NCBI Taxonomy" id="488582"/>
    <lineage>
        <taxon>Eukaryota</taxon>
        <taxon>Metazoa</taxon>
        <taxon>Ecdysozoa</taxon>
        <taxon>Arthropoda</taxon>
        <taxon>Hexapoda</taxon>
        <taxon>Insecta</taxon>
        <taxon>Pterygota</taxon>
        <taxon>Neoptera</taxon>
        <taxon>Endopterygota</taxon>
        <taxon>Hymenoptera</taxon>
        <taxon>Apocrita</taxon>
        <taxon>Aculeata</taxon>
        <taxon>Formicoidea</taxon>
        <taxon>Formicidae</taxon>
        <taxon>Formicinae</taxon>
        <taxon>Lasius</taxon>
        <taxon>Lasius</taxon>
    </lineage>
</organism>
<evidence type="ECO:0000256" key="1">
    <source>
        <dbReference type="SAM" id="MobiDB-lite"/>
    </source>
</evidence>
<name>A0AAV2MWN9_9HYME</name>
<sequence length="110" mass="12528">MQLQADLTLEKAVTKVRQADEVKRQQGVIRGVDNAMKNESEVDYVHRKGEINKIRLDLDNSTKEDPARIQRSRNAVDADAHHSMHLQSVQQNSQRTIIVRKKATGKQSAR</sequence>
<protein>
    <submittedName>
        <fullName evidence="2">Uncharacterized protein</fullName>
    </submittedName>
</protein>
<comment type="caution">
    <text evidence="2">The sequence shown here is derived from an EMBL/GenBank/DDBJ whole genome shotgun (WGS) entry which is preliminary data.</text>
</comment>
<feature type="region of interest" description="Disordered" evidence="1">
    <location>
        <begin position="72"/>
        <end position="110"/>
    </location>
</feature>
<feature type="compositionally biased region" description="Polar residues" evidence="1">
    <location>
        <begin position="85"/>
        <end position="96"/>
    </location>
</feature>
<feature type="compositionally biased region" description="Basic and acidic residues" evidence="1">
    <location>
        <begin position="72"/>
        <end position="82"/>
    </location>
</feature>
<reference evidence="2" key="1">
    <citation type="submission" date="2024-04" db="EMBL/GenBank/DDBJ databases">
        <authorList>
            <consortium name="Molecular Ecology Group"/>
        </authorList>
    </citation>
    <scope>NUCLEOTIDE SEQUENCE</scope>
</reference>
<feature type="compositionally biased region" description="Basic residues" evidence="1">
    <location>
        <begin position="98"/>
        <end position="110"/>
    </location>
</feature>
<gene>
    <name evidence="2" type="ORF">LPLAT_LOCUS5425</name>
</gene>
<dbReference type="EMBL" id="CAXIPU020000435">
    <property type="protein sequence ID" value="CAL1672017.1"/>
    <property type="molecule type" value="Genomic_DNA"/>
</dbReference>
<evidence type="ECO:0000313" key="2">
    <source>
        <dbReference type="EMBL" id="CAL1672017.1"/>
    </source>
</evidence>
<dbReference type="AlphaFoldDB" id="A0AAV2MWN9"/>